<name>A0A9P9H4U1_FUSRE</name>
<gene>
    <name evidence="1" type="ORF">BKA55DRAFT_539727</name>
</gene>
<dbReference type="OrthoDB" id="5099658at2759"/>
<accession>A0A9P9H4U1</accession>
<proteinExistence type="predicted"/>
<dbReference type="Proteomes" id="UP000720189">
    <property type="component" value="Unassembled WGS sequence"/>
</dbReference>
<reference evidence="1" key="1">
    <citation type="journal article" date="2021" name="Nat. Commun.">
        <title>Genetic determinants of endophytism in the Arabidopsis root mycobiome.</title>
        <authorList>
            <person name="Mesny F."/>
            <person name="Miyauchi S."/>
            <person name="Thiergart T."/>
            <person name="Pickel B."/>
            <person name="Atanasova L."/>
            <person name="Karlsson M."/>
            <person name="Huettel B."/>
            <person name="Barry K.W."/>
            <person name="Haridas S."/>
            <person name="Chen C."/>
            <person name="Bauer D."/>
            <person name="Andreopoulos W."/>
            <person name="Pangilinan J."/>
            <person name="LaButti K."/>
            <person name="Riley R."/>
            <person name="Lipzen A."/>
            <person name="Clum A."/>
            <person name="Drula E."/>
            <person name="Henrissat B."/>
            <person name="Kohler A."/>
            <person name="Grigoriev I.V."/>
            <person name="Martin F.M."/>
            <person name="Hacquard S."/>
        </authorList>
    </citation>
    <scope>NUCLEOTIDE SEQUENCE</scope>
    <source>
        <strain evidence="1">MPI-CAGE-AT-0023</strain>
    </source>
</reference>
<keyword evidence="2" id="KW-1185">Reference proteome</keyword>
<dbReference type="RefSeq" id="XP_046049483.1">
    <property type="nucleotide sequence ID" value="XM_046190174.1"/>
</dbReference>
<comment type="caution">
    <text evidence="1">The sequence shown here is derived from an EMBL/GenBank/DDBJ whole genome shotgun (WGS) entry which is preliminary data.</text>
</comment>
<organism evidence="1 2">
    <name type="scientific">Fusarium redolens</name>
    <dbReference type="NCBI Taxonomy" id="48865"/>
    <lineage>
        <taxon>Eukaryota</taxon>
        <taxon>Fungi</taxon>
        <taxon>Dikarya</taxon>
        <taxon>Ascomycota</taxon>
        <taxon>Pezizomycotina</taxon>
        <taxon>Sordariomycetes</taxon>
        <taxon>Hypocreomycetidae</taxon>
        <taxon>Hypocreales</taxon>
        <taxon>Nectriaceae</taxon>
        <taxon>Fusarium</taxon>
        <taxon>Fusarium redolens species complex</taxon>
    </lineage>
</organism>
<evidence type="ECO:0000313" key="1">
    <source>
        <dbReference type="EMBL" id="KAH7250164.1"/>
    </source>
</evidence>
<dbReference type="AlphaFoldDB" id="A0A9P9H4U1"/>
<dbReference type="GeneID" id="70220128"/>
<sequence length="142" mass="16372">MCRILRLQYACSSNGKPHYMEDTQGAFFPCNDRLGCFIENVLAMKPGSDTTPPSSTIEREYAIMWIGGDCERCANKKARKIEEEDKFFVKMASVVDRTERDLNALVMRCGEISARNRRRKNWMWASNQGSRYNLLQEASRSD</sequence>
<evidence type="ECO:0000313" key="2">
    <source>
        <dbReference type="Proteomes" id="UP000720189"/>
    </source>
</evidence>
<dbReference type="EMBL" id="JAGMUX010000008">
    <property type="protein sequence ID" value="KAH7250164.1"/>
    <property type="molecule type" value="Genomic_DNA"/>
</dbReference>
<protein>
    <submittedName>
        <fullName evidence="1">Uncharacterized protein</fullName>
    </submittedName>
</protein>